<comment type="caution">
    <text evidence="1">The sequence shown here is derived from an EMBL/GenBank/DDBJ whole genome shotgun (WGS) entry which is preliminary data.</text>
</comment>
<name>A0A099L098_COLPS</name>
<dbReference type="AlphaFoldDB" id="A0A099L098"/>
<dbReference type="SUPFAM" id="SSF53474">
    <property type="entry name" value="alpha/beta-Hydrolases"/>
    <property type="match status" value="1"/>
</dbReference>
<gene>
    <name evidence="1" type="ORF">GAB14E_1777</name>
</gene>
<organism evidence="1 2">
    <name type="scientific">Colwellia psychrerythraea</name>
    <name type="common">Vibrio psychroerythus</name>
    <dbReference type="NCBI Taxonomy" id="28229"/>
    <lineage>
        <taxon>Bacteria</taxon>
        <taxon>Pseudomonadati</taxon>
        <taxon>Pseudomonadota</taxon>
        <taxon>Gammaproteobacteria</taxon>
        <taxon>Alteromonadales</taxon>
        <taxon>Colwelliaceae</taxon>
        <taxon>Colwellia</taxon>
    </lineage>
</organism>
<accession>A0A099L098</accession>
<evidence type="ECO:0008006" key="3">
    <source>
        <dbReference type="Google" id="ProtNLM"/>
    </source>
</evidence>
<proteinExistence type="predicted"/>
<dbReference type="Gene3D" id="3.40.50.1820">
    <property type="entry name" value="alpha/beta hydrolase"/>
    <property type="match status" value="1"/>
</dbReference>
<sequence>MLPGADGTGELFTEFLSYYDGDHLVITLPKSGPQDHATLANVINKQLPTENYVLLAESFAGGIVPELLKLNPTHMKGVIFIASFLSSPRKFLIKLAKLLPIKALASAPLSVIAHKLLFFGHGSSKELLSKFVKVIHSISEQVLKNRLEVMSKQRLPEITFDIPSIYIRALSDRLISPMKSHEVSNVFNNIEFLEIEGPHFILQAKPREVALLVNKLIQSGKI</sequence>
<reference evidence="1 2" key="1">
    <citation type="submission" date="2014-08" db="EMBL/GenBank/DDBJ databases">
        <title>Genomic and Phenotypic Diversity of Colwellia psychrerythraea strains from Disparate Marine Basins.</title>
        <authorList>
            <person name="Techtmann S.M."/>
            <person name="Stelling S.C."/>
            <person name="Utturkar S.M."/>
            <person name="Alshibli N."/>
            <person name="Harris A."/>
            <person name="Brown S.D."/>
            <person name="Hazen T.C."/>
        </authorList>
    </citation>
    <scope>NUCLEOTIDE SEQUENCE [LARGE SCALE GENOMIC DNA]</scope>
    <source>
        <strain evidence="1 2">GAB14E</strain>
    </source>
</reference>
<dbReference type="EMBL" id="JQEC01000014">
    <property type="protein sequence ID" value="KGJ95865.1"/>
    <property type="molecule type" value="Genomic_DNA"/>
</dbReference>
<evidence type="ECO:0000313" key="2">
    <source>
        <dbReference type="Proteomes" id="UP000029868"/>
    </source>
</evidence>
<dbReference type="Proteomes" id="UP000029868">
    <property type="component" value="Unassembled WGS sequence"/>
</dbReference>
<dbReference type="PATRIC" id="fig|28229.3.peg.1380"/>
<protein>
    <recommendedName>
        <fullName evidence="3">Serine aminopeptidase S33 domain-containing protein</fullName>
    </recommendedName>
</protein>
<evidence type="ECO:0000313" key="1">
    <source>
        <dbReference type="EMBL" id="KGJ95865.1"/>
    </source>
</evidence>
<dbReference type="InterPro" id="IPR029058">
    <property type="entry name" value="AB_hydrolase_fold"/>
</dbReference>